<dbReference type="Proteomes" id="UP001165090">
    <property type="component" value="Unassembled WGS sequence"/>
</dbReference>
<evidence type="ECO:0000313" key="2">
    <source>
        <dbReference type="Proteomes" id="UP001165090"/>
    </source>
</evidence>
<comment type="caution">
    <text evidence="1">The sequence shown here is derived from an EMBL/GenBank/DDBJ whole genome shotgun (WGS) entry which is preliminary data.</text>
</comment>
<dbReference type="EMBL" id="BSDZ01000080">
    <property type="protein sequence ID" value="GLI68735.1"/>
    <property type="molecule type" value="Genomic_DNA"/>
</dbReference>
<reference evidence="1 2" key="1">
    <citation type="journal article" date="2023" name="IScience">
        <title>Expanded male sex-determining region conserved during the evolution of homothallism in the green alga Volvox.</title>
        <authorList>
            <person name="Yamamoto K."/>
            <person name="Matsuzaki R."/>
            <person name="Mahakham W."/>
            <person name="Heman W."/>
            <person name="Sekimoto H."/>
            <person name="Kawachi M."/>
            <person name="Minakuchi Y."/>
            <person name="Toyoda A."/>
            <person name="Nozaki H."/>
        </authorList>
    </citation>
    <scope>NUCLEOTIDE SEQUENCE [LARGE SCALE GENOMIC DNA]</scope>
    <source>
        <strain evidence="1 2">NIES-4468</strain>
    </source>
</reference>
<evidence type="ECO:0008006" key="3">
    <source>
        <dbReference type="Google" id="ProtNLM"/>
    </source>
</evidence>
<proteinExistence type="predicted"/>
<keyword evidence="2" id="KW-1185">Reference proteome</keyword>
<dbReference type="InterPro" id="IPR023393">
    <property type="entry name" value="START-like_dom_sf"/>
</dbReference>
<organism evidence="1 2">
    <name type="scientific">Volvox africanus</name>
    <dbReference type="NCBI Taxonomy" id="51714"/>
    <lineage>
        <taxon>Eukaryota</taxon>
        <taxon>Viridiplantae</taxon>
        <taxon>Chlorophyta</taxon>
        <taxon>core chlorophytes</taxon>
        <taxon>Chlorophyceae</taxon>
        <taxon>CS clade</taxon>
        <taxon>Chlamydomonadales</taxon>
        <taxon>Volvocaceae</taxon>
        <taxon>Volvox</taxon>
    </lineage>
</organism>
<sequence length="218" mass="24364">MYASRIDLETQTYAFLSARKFDASPLQICCLVREWDLGKLAGTLMDVRHLESSGCEDVVEYVCKLPFPFEPRWIRCKLRYGVVRCTGALIILGVSELGAAVPPGMTRGTIYYSYYHIFPGDTAGTAVLYRVMNVDMHMPLPDFVVRKTLASHYRDEMARMESTLAAWASSPLQERFETKACYRVMEQAMATSAAALALPTGQLAEDEEGCSDDVDAFL</sequence>
<gene>
    <name evidence="1" type="ORF">VaNZ11_013226</name>
</gene>
<name>A0ABQ5SGT8_9CHLO</name>
<protein>
    <recommendedName>
        <fullName evidence="3">START domain-containing protein</fullName>
    </recommendedName>
</protein>
<evidence type="ECO:0000313" key="1">
    <source>
        <dbReference type="EMBL" id="GLI68735.1"/>
    </source>
</evidence>
<dbReference type="Gene3D" id="3.30.530.20">
    <property type="match status" value="1"/>
</dbReference>
<dbReference type="SUPFAM" id="SSF55961">
    <property type="entry name" value="Bet v1-like"/>
    <property type="match status" value="1"/>
</dbReference>
<accession>A0ABQ5SGT8</accession>